<dbReference type="RefSeq" id="WP_347286868.1">
    <property type="nucleotide sequence ID" value="NZ_JAUZQE010000012.1"/>
</dbReference>
<feature type="domain" description="L,D-TPase catalytic" evidence="9">
    <location>
        <begin position="306"/>
        <end position="487"/>
    </location>
</feature>
<dbReference type="PROSITE" id="PS51257">
    <property type="entry name" value="PROKAR_LIPOPROTEIN"/>
    <property type="match status" value="1"/>
</dbReference>
<sequence length="546" mass="61177">MSPRKHSSRSVCRAFAAVFAALTIVGCAAPNTATSPDGVSHPTVVPTQAQQHWWWFDAHGPRSDARAALAVLNDARSHGLNPDDYRAGHLTQVFGQISSARAESAMADAERVAVLDAELTHAVQRYLSDLHNGRLSPGVLSHRFKAPPSQAFDARLYLERAREAGRLGPALQEASPQFPMYEALRGVMNAYRQMGEHPAWQEPLPEPKSRSIKPGQPYDGLAVLAARLIALGDLNDWGQLAPGPVLYEGELVEGVRRFQTRHGLEADGIIGPATLAQLDVTPAQRVEQMALTLERLRWTPTLYGPRMIAINVPEFVLRAYEQKGGAIELNLEMRVVVGRALNTETPIFLEEMRFIEFSPYWNVPPSIARGETLPRLLRDPAYFDRQGFEFVTRDGKVVRQLSEEGIANVRSGQWRIRQRPGPLNALGDIKFIFPNDQNIYLHHTPSTALFARARRDFSHGCIRIEYPVELAQFVLRNQPEWTRERIEDAMAAGRSSTIRLNEPVPVLIAYSTAVVKRDGKVYFFPDIYQQDTRLQEALRKARPIHS</sequence>
<evidence type="ECO:0000259" key="9">
    <source>
        <dbReference type="PROSITE" id="PS52029"/>
    </source>
</evidence>
<evidence type="ECO:0000256" key="1">
    <source>
        <dbReference type="ARBA" id="ARBA00004752"/>
    </source>
</evidence>
<keyword evidence="6 7" id="KW-0961">Cell wall biogenesis/degradation</keyword>
<dbReference type="InterPro" id="IPR036365">
    <property type="entry name" value="PGBD-like_sf"/>
</dbReference>
<gene>
    <name evidence="10" type="ORF">Q8947_07005</name>
</gene>
<keyword evidence="5 7" id="KW-0573">Peptidoglycan synthesis</keyword>
<evidence type="ECO:0000256" key="3">
    <source>
        <dbReference type="ARBA" id="ARBA00022679"/>
    </source>
</evidence>
<dbReference type="EMBL" id="JAUZQE010000012">
    <property type="protein sequence ID" value="MDR4125732.1"/>
    <property type="molecule type" value="Genomic_DNA"/>
</dbReference>
<dbReference type="PROSITE" id="PS52029">
    <property type="entry name" value="LD_TPASE"/>
    <property type="match status" value="1"/>
</dbReference>
<dbReference type="PANTHER" id="PTHR41533">
    <property type="entry name" value="L,D-TRANSPEPTIDASE HI_1667-RELATED"/>
    <property type="match status" value="1"/>
</dbReference>
<accession>A0ABU1D5M4</accession>
<comment type="pathway">
    <text evidence="1 7">Cell wall biogenesis; peptidoglycan biosynthesis.</text>
</comment>
<dbReference type="InterPro" id="IPR005490">
    <property type="entry name" value="LD_TPept_cat_dom"/>
</dbReference>
<evidence type="ECO:0000256" key="6">
    <source>
        <dbReference type="ARBA" id="ARBA00023316"/>
    </source>
</evidence>
<evidence type="ECO:0000256" key="2">
    <source>
        <dbReference type="ARBA" id="ARBA00005992"/>
    </source>
</evidence>
<dbReference type="SUPFAM" id="SSF141523">
    <property type="entry name" value="L,D-transpeptidase catalytic domain-like"/>
    <property type="match status" value="1"/>
</dbReference>
<dbReference type="Pfam" id="PF03734">
    <property type="entry name" value="YkuD"/>
    <property type="match status" value="1"/>
</dbReference>
<organism evidence="10 11">
    <name type="scientific">Yanghanlia caeni</name>
    <dbReference type="NCBI Taxonomy" id="3064283"/>
    <lineage>
        <taxon>Bacteria</taxon>
        <taxon>Pseudomonadati</taxon>
        <taxon>Pseudomonadota</taxon>
        <taxon>Betaproteobacteria</taxon>
        <taxon>Burkholderiales</taxon>
        <taxon>Alcaligenaceae</taxon>
        <taxon>Yanghanlia</taxon>
    </lineage>
</organism>
<protein>
    <submittedName>
        <fullName evidence="10">L,D-transpeptidase family protein</fullName>
    </submittedName>
</protein>
<dbReference type="Gene3D" id="2.40.440.10">
    <property type="entry name" value="L,D-transpeptidase catalytic domain-like"/>
    <property type="match status" value="1"/>
</dbReference>
<name>A0ABU1D5M4_9BURK</name>
<evidence type="ECO:0000313" key="10">
    <source>
        <dbReference type="EMBL" id="MDR4125732.1"/>
    </source>
</evidence>
<dbReference type="Gene3D" id="1.10.101.10">
    <property type="entry name" value="PGBD-like superfamily/PGBD"/>
    <property type="match status" value="1"/>
</dbReference>
<evidence type="ECO:0000256" key="7">
    <source>
        <dbReference type="PROSITE-ProRule" id="PRU01373"/>
    </source>
</evidence>
<dbReference type="InterPro" id="IPR036366">
    <property type="entry name" value="PGBDSf"/>
</dbReference>
<dbReference type="Proteomes" id="UP001232156">
    <property type="component" value="Unassembled WGS sequence"/>
</dbReference>
<reference evidence="10 11" key="1">
    <citation type="submission" date="2023-08" db="EMBL/GenBank/DDBJ databases">
        <title>Alcaligenaceae gen. nov., a novel taxon isolated from the sludge of Yixing Pesticide Factory.</title>
        <authorList>
            <person name="Ruan L."/>
        </authorList>
    </citation>
    <scope>NUCLEOTIDE SEQUENCE [LARGE SCALE GENOMIC DNA]</scope>
    <source>
        <strain evidence="10 11">LG-2</strain>
    </source>
</reference>
<dbReference type="InterPro" id="IPR038063">
    <property type="entry name" value="Transpep_catalytic_dom"/>
</dbReference>
<dbReference type="SUPFAM" id="SSF47090">
    <property type="entry name" value="PGBD-like"/>
    <property type="match status" value="1"/>
</dbReference>
<dbReference type="Pfam" id="PF01471">
    <property type="entry name" value="PG_binding_1"/>
    <property type="match status" value="1"/>
</dbReference>
<evidence type="ECO:0000256" key="5">
    <source>
        <dbReference type="ARBA" id="ARBA00022984"/>
    </source>
</evidence>
<comment type="caution">
    <text evidence="10">The sequence shown here is derived from an EMBL/GenBank/DDBJ whole genome shotgun (WGS) entry which is preliminary data.</text>
</comment>
<dbReference type="Pfam" id="PF20142">
    <property type="entry name" value="Scaffold"/>
    <property type="match status" value="1"/>
</dbReference>
<feature type="active site" description="Proton donor/acceptor" evidence="7">
    <location>
        <position position="442"/>
    </location>
</feature>
<dbReference type="PANTHER" id="PTHR41533:SF2">
    <property type="entry name" value="BLR7131 PROTEIN"/>
    <property type="match status" value="1"/>
</dbReference>
<evidence type="ECO:0000256" key="8">
    <source>
        <dbReference type="SAM" id="SignalP"/>
    </source>
</evidence>
<comment type="similarity">
    <text evidence="2">Belongs to the YkuD family.</text>
</comment>
<keyword evidence="11" id="KW-1185">Reference proteome</keyword>
<feature type="chain" id="PRO_5046549907" evidence="8">
    <location>
        <begin position="29"/>
        <end position="546"/>
    </location>
</feature>
<feature type="signal peptide" evidence="8">
    <location>
        <begin position="1"/>
        <end position="28"/>
    </location>
</feature>
<evidence type="ECO:0000256" key="4">
    <source>
        <dbReference type="ARBA" id="ARBA00022960"/>
    </source>
</evidence>
<keyword evidence="8" id="KW-0732">Signal</keyword>
<dbReference type="InterPro" id="IPR052905">
    <property type="entry name" value="LD-transpeptidase_YkuD-like"/>
</dbReference>
<dbReference type="InterPro" id="IPR002477">
    <property type="entry name" value="Peptidoglycan-bd-like"/>
</dbReference>
<dbReference type="CDD" id="cd16913">
    <property type="entry name" value="YkuD_like"/>
    <property type="match status" value="1"/>
</dbReference>
<keyword evidence="4 7" id="KW-0133">Cell shape</keyword>
<evidence type="ECO:0000313" key="11">
    <source>
        <dbReference type="Proteomes" id="UP001232156"/>
    </source>
</evidence>
<keyword evidence="3" id="KW-0808">Transferase</keyword>
<dbReference type="InterPro" id="IPR045380">
    <property type="entry name" value="LD_TPept_scaffold_dom"/>
</dbReference>
<feature type="active site" description="Nucleophile" evidence="7">
    <location>
        <position position="461"/>
    </location>
</feature>
<proteinExistence type="inferred from homology"/>